<sequence>MPPRSPEYVFTSRKPIARFIRYRSETTSYVSFQPTVSGVHSAIAIYSLHHSPSTHYQSPTVVNLLLGIAMHEHERFICGAVGGAASSIFEPDGVTNSSPSANPSTPMVTTVFQDFSLGVLSWSAVSTLLISPVQLPTPSVSSMKKNSSANRFGTCSNLASASG</sequence>
<reference evidence="1" key="1">
    <citation type="submission" date="2022-08" db="UniProtKB">
        <authorList>
            <consortium name="EnsemblMetazoa"/>
        </authorList>
    </citation>
    <scope>IDENTIFICATION</scope>
</reference>
<name>A0A8W7P9R1_ANOCL</name>
<organism evidence="1">
    <name type="scientific">Anopheles coluzzii</name>
    <name type="common">African malaria mosquito</name>
    <dbReference type="NCBI Taxonomy" id="1518534"/>
    <lineage>
        <taxon>Eukaryota</taxon>
        <taxon>Metazoa</taxon>
        <taxon>Ecdysozoa</taxon>
        <taxon>Arthropoda</taxon>
        <taxon>Hexapoda</taxon>
        <taxon>Insecta</taxon>
        <taxon>Pterygota</taxon>
        <taxon>Neoptera</taxon>
        <taxon>Endopterygota</taxon>
        <taxon>Diptera</taxon>
        <taxon>Nematocera</taxon>
        <taxon>Culicoidea</taxon>
        <taxon>Culicidae</taxon>
        <taxon>Anophelinae</taxon>
        <taxon>Anopheles</taxon>
    </lineage>
</organism>
<dbReference type="AlphaFoldDB" id="A0A8W7P9R1"/>
<accession>A0A8W7P9R1</accession>
<dbReference type="EnsemblMetazoa" id="ACOM027682-RA">
    <property type="protein sequence ID" value="ACOM027682-PA.1"/>
    <property type="gene ID" value="ACOM027682"/>
</dbReference>
<proteinExistence type="predicted"/>
<dbReference type="Proteomes" id="UP000075882">
    <property type="component" value="Unassembled WGS sequence"/>
</dbReference>
<evidence type="ECO:0000313" key="1">
    <source>
        <dbReference type="EnsemblMetazoa" id="ACOM027682-PA.1"/>
    </source>
</evidence>
<protein>
    <submittedName>
        <fullName evidence="1">Uncharacterized protein</fullName>
    </submittedName>
</protein>